<proteinExistence type="inferred from homology"/>
<dbReference type="CDD" id="cd06223">
    <property type="entry name" value="PRTases_typeI"/>
    <property type="match status" value="1"/>
</dbReference>
<dbReference type="PANTHER" id="PTHR32315">
    <property type="entry name" value="ADENINE PHOSPHORIBOSYLTRANSFERASE"/>
    <property type="match status" value="1"/>
</dbReference>
<evidence type="ECO:0000256" key="3">
    <source>
        <dbReference type="ARBA" id="ARBA00004496"/>
    </source>
</evidence>
<evidence type="ECO:0000256" key="2">
    <source>
        <dbReference type="ARBA" id="ARBA00003968"/>
    </source>
</evidence>
<comment type="subunit">
    <text evidence="11">Homodimer.</text>
</comment>
<comment type="catalytic activity">
    <reaction evidence="1 11">
        <text>AMP + diphosphate = 5-phospho-alpha-D-ribose 1-diphosphate + adenine</text>
        <dbReference type="Rhea" id="RHEA:16609"/>
        <dbReference type="ChEBI" id="CHEBI:16708"/>
        <dbReference type="ChEBI" id="CHEBI:33019"/>
        <dbReference type="ChEBI" id="CHEBI:58017"/>
        <dbReference type="ChEBI" id="CHEBI:456215"/>
        <dbReference type="EC" id="2.4.2.7"/>
    </reaction>
</comment>
<dbReference type="RefSeq" id="WP_281781156.1">
    <property type="nucleotide sequence ID" value="NZ_AP027041.1"/>
</dbReference>
<organism evidence="13 14">
    <name type="scientific">Lysobacter auxotrophicus</name>
    <dbReference type="NCBI Taxonomy" id="2992573"/>
    <lineage>
        <taxon>Bacteria</taxon>
        <taxon>Pseudomonadati</taxon>
        <taxon>Pseudomonadota</taxon>
        <taxon>Gammaproteobacteria</taxon>
        <taxon>Lysobacterales</taxon>
        <taxon>Lysobacteraceae</taxon>
        <taxon>Lysobacter</taxon>
    </lineage>
</organism>
<dbReference type="HAMAP" id="MF_00004">
    <property type="entry name" value="Aden_phosphoribosyltr"/>
    <property type="match status" value="1"/>
</dbReference>
<name>A0ABM8DAS8_9GAMM</name>
<dbReference type="InterPro" id="IPR029057">
    <property type="entry name" value="PRTase-like"/>
</dbReference>
<evidence type="ECO:0000256" key="7">
    <source>
        <dbReference type="ARBA" id="ARBA00022490"/>
    </source>
</evidence>
<evidence type="ECO:0000256" key="4">
    <source>
        <dbReference type="ARBA" id="ARBA00004659"/>
    </source>
</evidence>
<evidence type="ECO:0000256" key="8">
    <source>
        <dbReference type="ARBA" id="ARBA00022676"/>
    </source>
</evidence>
<dbReference type="NCBIfam" id="NF002634">
    <property type="entry name" value="PRK02304.1-3"/>
    <property type="match status" value="1"/>
</dbReference>
<dbReference type="PANTHER" id="PTHR32315:SF3">
    <property type="entry name" value="ADENINE PHOSPHORIBOSYLTRANSFERASE"/>
    <property type="match status" value="1"/>
</dbReference>
<feature type="domain" description="Phosphoribosyltransferase" evidence="12">
    <location>
        <begin position="50"/>
        <end position="161"/>
    </location>
</feature>
<evidence type="ECO:0000256" key="6">
    <source>
        <dbReference type="ARBA" id="ARBA00011893"/>
    </source>
</evidence>
<evidence type="ECO:0000256" key="1">
    <source>
        <dbReference type="ARBA" id="ARBA00000868"/>
    </source>
</evidence>
<evidence type="ECO:0000313" key="13">
    <source>
        <dbReference type="EMBL" id="BDU15685.1"/>
    </source>
</evidence>
<evidence type="ECO:0000259" key="12">
    <source>
        <dbReference type="Pfam" id="PF00156"/>
    </source>
</evidence>
<sequence length="173" mass="18541">MSFDFDSLIRAVADFPKPGVTFRDVTPLLADAGGFARCIDAMAEPWQGSEVQAVCGIESRGFIFGAALAQKLHAGFVPLRKPGKLPPPLVEVDYALEYGTDRLQARSDALRPGERTLIVDDVLATGGTLAAARELVEKLGANLVGASVLIELDALGGRERWGADVRLHSLLHY</sequence>
<dbReference type="Proteomes" id="UP001317822">
    <property type="component" value="Chromosome"/>
</dbReference>
<comment type="subcellular location">
    <subcellularLocation>
        <location evidence="3 11">Cytoplasm</location>
    </subcellularLocation>
</comment>
<accession>A0ABM8DAS8</accession>
<evidence type="ECO:0000256" key="9">
    <source>
        <dbReference type="ARBA" id="ARBA00022679"/>
    </source>
</evidence>
<evidence type="ECO:0000313" key="14">
    <source>
        <dbReference type="Proteomes" id="UP001317822"/>
    </source>
</evidence>
<keyword evidence="8 11" id="KW-0328">Glycosyltransferase</keyword>
<gene>
    <name evidence="11" type="primary">apt</name>
    <name evidence="13" type="ORF">LA521A_08860</name>
</gene>
<keyword evidence="7 11" id="KW-0963">Cytoplasm</keyword>
<protein>
    <recommendedName>
        <fullName evidence="6 11">Adenine phosphoribosyltransferase</fullName>
        <shortName evidence="11">APRT</shortName>
        <ecNumber evidence="6 11">2.4.2.7</ecNumber>
    </recommendedName>
</protein>
<dbReference type="SUPFAM" id="SSF53271">
    <property type="entry name" value="PRTase-like"/>
    <property type="match status" value="1"/>
</dbReference>
<evidence type="ECO:0000256" key="11">
    <source>
        <dbReference type="HAMAP-Rule" id="MF_00004"/>
    </source>
</evidence>
<dbReference type="NCBIfam" id="NF002636">
    <property type="entry name" value="PRK02304.1-5"/>
    <property type="match status" value="1"/>
</dbReference>
<evidence type="ECO:0000256" key="10">
    <source>
        <dbReference type="ARBA" id="ARBA00022726"/>
    </source>
</evidence>
<comment type="similarity">
    <text evidence="5 11">Belongs to the purine/pyrimidine phosphoribosyltransferase family.</text>
</comment>
<dbReference type="GO" id="GO:0016757">
    <property type="term" value="F:glycosyltransferase activity"/>
    <property type="evidence" value="ECO:0007669"/>
    <property type="project" value="UniProtKB-KW"/>
</dbReference>
<dbReference type="InterPro" id="IPR005764">
    <property type="entry name" value="Ade_phspho_trans"/>
</dbReference>
<dbReference type="Pfam" id="PF00156">
    <property type="entry name" value="Pribosyltran"/>
    <property type="match status" value="1"/>
</dbReference>
<dbReference type="Gene3D" id="3.40.50.2020">
    <property type="match status" value="1"/>
</dbReference>
<dbReference type="InterPro" id="IPR000836">
    <property type="entry name" value="PRTase_dom"/>
</dbReference>
<keyword evidence="14" id="KW-1185">Reference proteome</keyword>
<dbReference type="InterPro" id="IPR050054">
    <property type="entry name" value="UPRTase/APRTase"/>
</dbReference>
<keyword evidence="10 11" id="KW-0660">Purine salvage</keyword>
<comment type="function">
    <text evidence="2 11">Catalyzes a salvage reaction resulting in the formation of AMP, that is energically less costly than de novo synthesis.</text>
</comment>
<dbReference type="EC" id="2.4.2.7" evidence="6 11"/>
<dbReference type="EMBL" id="AP027041">
    <property type="protein sequence ID" value="BDU15685.1"/>
    <property type="molecule type" value="Genomic_DNA"/>
</dbReference>
<evidence type="ECO:0000256" key="5">
    <source>
        <dbReference type="ARBA" id="ARBA00008391"/>
    </source>
</evidence>
<comment type="pathway">
    <text evidence="4 11">Purine metabolism; AMP biosynthesis via salvage pathway; AMP from adenine: step 1/1.</text>
</comment>
<keyword evidence="9 11" id="KW-0808">Transferase</keyword>
<reference evidence="13 14" key="1">
    <citation type="journal article" date="2023" name="Int. J. Syst. Evol. Microbiol.">
        <title>Physiological and genomic analyses of cobalamin (vitamin B12)-auxotrophy of Lysobacter auxotrophicus sp. nov., a methionine-auxotrophic chitinolytic bacterium isolated from chitin-treated soil.</title>
        <authorList>
            <person name="Saito A."/>
            <person name="Dohra H."/>
            <person name="Hamada M."/>
            <person name="Moriuchi R."/>
            <person name="Kotsuchibashi Y."/>
            <person name="Mori K."/>
        </authorList>
    </citation>
    <scope>NUCLEOTIDE SEQUENCE [LARGE SCALE GENOMIC DNA]</scope>
    <source>
        <strain evidence="13 14">5-21a</strain>
    </source>
</reference>
<dbReference type="NCBIfam" id="TIGR01090">
    <property type="entry name" value="apt"/>
    <property type="match status" value="1"/>
</dbReference>